<dbReference type="SUPFAM" id="SSF58113">
    <property type="entry name" value="Apolipoprotein A-I"/>
    <property type="match status" value="1"/>
</dbReference>
<evidence type="ECO:0000259" key="2">
    <source>
        <dbReference type="Pfam" id="PF02470"/>
    </source>
</evidence>
<dbReference type="PANTHER" id="PTHR33371">
    <property type="entry name" value="INTERMEMBRANE PHOSPHOLIPID TRANSPORT SYSTEM BINDING PROTEIN MLAD-RELATED"/>
    <property type="match status" value="1"/>
</dbReference>
<keyword evidence="4" id="KW-1185">Reference proteome</keyword>
<dbReference type="Pfam" id="PF02470">
    <property type="entry name" value="MlaD"/>
    <property type="match status" value="1"/>
</dbReference>
<evidence type="ECO:0000256" key="1">
    <source>
        <dbReference type="SAM" id="Coils"/>
    </source>
</evidence>
<dbReference type="InterPro" id="IPR052336">
    <property type="entry name" value="MlaD_Phospholipid_Transporter"/>
</dbReference>
<reference evidence="3 4" key="1">
    <citation type="submission" date="2016-10" db="EMBL/GenBank/DDBJ databases">
        <title>Genome sequence of a sulfur-reducing bacterium Desulfurobacterium indicum K6013.</title>
        <authorList>
            <person name="Cao J."/>
            <person name="Shao Z."/>
            <person name="Alain K."/>
            <person name="Jebbar M."/>
        </authorList>
    </citation>
    <scope>NUCLEOTIDE SEQUENCE [LARGE SCALE GENOMIC DNA]</scope>
    <source>
        <strain evidence="3 4">K6013</strain>
    </source>
</reference>
<feature type="domain" description="Mce/MlaD" evidence="2">
    <location>
        <begin position="40"/>
        <end position="115"/>
    </location>
</feature>
<dbReference type="Proteomes" id="UP000187408">
    <property type="component" value="Unassembled WGS sequence"/>
</dbReference>
<gene>
    <name evidence="3" type="ORF">BLW93_04995</name>
</gene>
<sequence length="530" mass="58640">MKNLSIEAKVGAFVIAGLVGLGVIATTIEPLKYSTKKVTSYYYIIFDNVAGLAKEAPVMVAGVRVGKVDDIEVLPNGKAKVKIVFTKKVTLHRDAYAIIETMGLMGEKYVEVIPGSENTPVLASGATITRGKSTISTDQLMIKIYETVDALNKSLITPDGKNRIAMLLDQITKLTKEVTATVEDNRENLRKLAQNLASLSDFLKSDIPEIAENLKSLSAQLNEIVVENRGDIRDIVKNLKTSSEEAPQLVAEAKNIADKINATISQINKLLSGRNEENIEAAIENVKKSTENLNELIKKLQKGNGTIAKIINDDTLYKNLTSAAHALGKLADKFEQTKVYIGFRGDVNTATGNSRGGISLKIVPESKDRYYLFEVVADSHGKIDHTTYYITNAAGSVSVQEEVKQSFDTEFTLQYARIFNDPFFLKNGKWVLRGGIIETTAGGGVDYLFPDKKWKLYSSIWDIDRKDGYGKQLPPHLRVGLSYNINKNWYLYFGGDELLYNKWRGFFIGSGLVFGDDDVKYLMGSMPSLK</sequence>
<protein>
    <submittedName>
        <fullName evidence="3">Mammalian cell entry protein</fullName>
    </submittedName>
</protein>
<dbReference type="PANTHER" id="PTHR33371:SF4">
    <property type="entry name" value="INTERMEMBRANE PHOSPHOLIPID TRANSPORT SYSTEM BINDING PROTEIN MLAD"/>
    <property type="match status" value="1"/>
</dbReference>
<dbReference type="AlphaFoldDB" id="A0A1R1ML09"/>
<evidence type="ECO:0000313" key="3">
    <source>
        <dbReference type="EMBL" id="OMH40492.1"/>
    </source>
</evidence>
<dbReference type="OrthoDB" id="9788420at2"/>
<dbReference type="RefSeq" id="WP_076713006.1">
    <property type="nucleotide sequence ID" value="NZ_MOEN01000015.1"/>
</dbReference>
<feature type="coiled-coil region" evidence="1">
    <location>
        <begin position="276"/>
        <end position="303"/>
    </location>
</feature>
<proteinExistence type="predicted"/>
<evidence type="ECO:0000313" key="4">
    <source>
        <dbReference type="Proteomes" id="UP000187408"/>
    </source>
</evidence>
<organism evidence="3 4">
    <name type="scientific">Desulfurobacterium indicum</name>
    <dbReference type="NCBI Taxonomy" id="1914305"/>
    <lineage>
        <taxon>Bacteria</taxon>
        <taxon>Pseudomonadati</taxon>
        <taxon>Aquificota</taxon>
        <taxon>Aquificia</taxon>
        <taxon>Desulfurobacteriales</taxon>
        <taxon>Desulfurobacteriaceae</taxon>
        <taxon>Desulfurobacterium</taxon>
    </lineage>
</organism>
<name>A0A1R1ML09_9BACT</name>
<dbReference type="EMBL" id="MOEN01000015">
    <property type="protein sequence ID" value="OMH40492.1"/>
    <property type="molecule type" value="Genomic_DNA"/>
</dbReference>
<accession>A0A1R1ML09</accession>
<dbReference type="STRING" id="1914305.BLW93_04995"/>
<comment type="caution">
    <text evidence="3">The sequence shown here is derived from an EMBL/GenBank/DDBJ whole genome shotgun (WGS) entry which is preliminary data.</text>
</comment>
<dbReference type="InterPro" id="IPR003399">
    <property type="entry name" value="Mce/MlaD"/>
</dbReference>
<keyword evidence="1" id="KW-0175">Coiled coil</keyword>